<organism evidence="1 2">
    <name type="scientific">Nonlabens ulvanivorans</name>
    <name type="common">Persicivirga ulvanivorans</name>
    <dbReference type="NCBI Taxonomy" id="906888"/>
    <lineage>
        <taxon>Bacteria</taxon>
        <taxon>Pseudomonadati</taxon>
        <taxon>Bacteroidota</taxon>
        <taxon>Flavobacteriia</taxon>
        <taxon>Flavobacteriales</taxon>
        <taxon>Flavobacteriaceae</taxon>
        <taxon>Nonlabens</taxon>
    </lineage>
</organism>
<protein>
    <submittedName>
        <fullName evidence="1">Uncharacterized protein</fullName>
    </submittedName>
</protein>
<accession>A0A090X3L7</accession>
<gene>
    <name evidence="1" type="ORF">JCM19275_658</name>
</gene>
<sequence>MQQIENNDSTSTENDSIINVISEYQFIDEENYPDAIIYAKSDAQQVYVVHQGIKMWCDQAVFIKRQFLKSTRLCTYESR</sequence>
<reference evidence="1 2" key="1">
    <citation type="journal article" date="2014" name="Genome Announc.">
        <title>Draft Genome Sequences of Marine Flavobacterium Nonlabens Strains NR17, NR24, NR27, NR32, NR33, and Ara13.</title>
        <authorList>
            <person name="Nakanishi M."/>
            <person name="Meirelles P."/>
            <person name="Suzuki R."/>
            <person name="Takatani N."/>
            <person name="Mino S."/>
            <person name="Suda W."/>
            <person name="Oshima K."/>
            <person name="Hattori M."/>
            <person name="Ohkuma M."/>
            <person name="Hosokawa M."/>
            <person name="Miyashita K."/>
            <person name="Thompson F.L."/>
            <person name="Niwa A."/>
            <person name="Sawabe T."/>
            <person name="Sawabe T."/>
        </authorList>
    </citation>
    <scope>NUCLEOTIDE SEQUENCE [LARGE SCALE GENOMIC DNA]</scope>
    <source>
        <strain evidence="2">JCM19275</strain>
    </source>
</reference>
<dbReference type="EMBL" id="BBNT01000009">
    <property type="protein sequence ID" value="GAL76252.1"/>
    <property type="molecule type" value="Genomic_DNA"/>
</dbReference>
<proteinExistence type="predicted"/>
<dbReference type="Proteomes" id="UP000029647">
    <property type="component" value="Unassembled WGS sequence"/>
</dbReference>
<evidence type="ECO:0000313" key="1">
    <source>
        <dbReference type="EMBL" id="GAL76252.1"/>
    </source>
</evidence>
<dbReference type="AlphaFoldDB" id="A0A090X3L7"/>
<evidence type="ECO:0000313" key="2">
    <source>
        <dbReference type="Proteomes" id="UP000029647"/>
    </source>
</evidence>
<name>A0A090X3L7_NONUL</name>
<comment type="caution">
    <text evidence="1">The sequence shown here is derived from an EMBL/GenBank/DDBJ whole genome shotgun (WGS) entry which is preliminary data.</text>
</comment>